<dbReference type="Proteomes" id="UP000694680">
    <property type="component" value="Chromosome 6"/>
</dbReference>
<organism evidence="2 3">
    <name type="scientific">Gouania willdenowi</name>
    <name type="common">Blunt-snouted clingfish</name>
    <name type="synonym">Lepadogaster willdenowi</name>
    <dbReference type="NCBI Taxonomy" id="441366"/>
    <lineage>
        <taxon>Eukaryota</taxon>
        <taxon>Metazoa</taxon>
        <taxon>Chordata</taxon>
        <taxon>Craniata</taxon>
        <taxon>Vertebrata</taxon>
        <taxon>Euteleostomi</taxon>
        <taxon>Actinopterygii</taxon>
        <taxon>Neopterygii</taxon>
        <taxon>Teleostei</taxon>
        <taxon>Neoteleostei</taxon>
        <taxon>Acanthomorphata</taxon>
        <taxon>Ovalentaria</taxon>
        <taxon>Blenniimorphae</taxon>
        <taxon>Blenniiformes</taxon>
        <taxon>Gobiesocoidei</taxon>
        <taxon>Gobiesocidae</taxon>
        <taxon>Gobiesocinae</taxon>
        <taxon>Gouania</taxon>
    </lineage>
</organism>
<reference evidence="2" key="2">
    <citation type="submission" date="2025-08" db="UniProtKB">
        <authorList>
            <consortium name="Ensembl"/>
        </authorList>
    </citation>
    <scope>IDENTIFICATION</scope>
</reference>
<dbReference type="AlphaFoldDB" id="A0A8C5GZS6"/>
<reference evidence="2" key="3">
    <citation type="submission" date="2025-09" db="UniProtKB">
        <authorList>
            <consortium name="Ensembl"/>
        </authorList>
    </citation>
    <scope>IDENTIFICATION</scope>
</reference>
<evidence type="ECO:0000313" key="3">
    <source>
        <dbReference type="Proteomes" id="UP000694680"/>
    </source>
</evidence>
<evidence type="ECO:0000313" key="2">
    <source>
        <dbReference type="Ensembl" id="ENSGWIP00000037913.1"/>
    </source>
</evidence>
<sequence length="98" mass="11020">MVRFSNFSSPEYIMELKQTNTKHNIRRAHDEKSRPLCSQLTVEQTDSLLRCPGSHVGSLRSGRAQTSGWSLCPGLSPTRPGRSTRLEPRWLPRATSPS</sequence>
<name>A0A8C5GZS6_GOUWI</name>
<keyword evidence="3" id="KW-1185">Reference proteome</keyword>
<dbReference type="Ensembl" id="ENSGWIT00000041277.1">
    <property type="protein sequence ID" value="ENSGWIP00000037913.1"/>
    <property type="gene ID" value="ENSGWIG00000019454.1"/>
</dbReference>
<protein>
    <submittedName>
        <fullName evidence="2">Uncharacterized protein</fullName>
    </submittedName>
</protein>
<reference evidence="2" key="1">
    <citation type="submission" date="2020-06" db="EMBL/GenBank/DDBJ databases">
        <authorList>
            <consortium name="Wellcome Sanger Institute Data Sharing"/>
        </authorList>
    </citation>
    <scope>NUCLEOTIDE SEQUENCE [LARGE SCALE GENOMIC DNA]</scope>
</reference>
<feature type="region of interest" description="Disordered" evidence="1">
    <location>
        <begin position="58"/>
        <end position="98"/>
    </location>
</feature>
<evidence type="ECO:0000256" key="1">
    <source>
        <dbReference type="SAM" id="MobiDB-lite"/>
    </source>
</evidence>
<accession>A0A8C5GZS6</accession>
<proteinExistence type="predicted"/>